<evidence type="ECO:0000256" key="3">
    <source>
        <dbReference type="ARBA" id="ARBA00023012"/>
    </source>
</evidence>
<reference evidence="6 7" key="1">
    <citation type="submission" date="2019-09" db="EMBL/GenBank/DDBJ databases">
        <title>Hydrogenophaga aromatica sp. nov., isolated from a para-xylene-degrading enrichment culture.</title>
        <authorList>
            <person name="Tancsics A."/>
            <person name="Banerjee S."/>
        </authorList>
    </citation>
    <scope>NUCLEOTIDE SEQUENCE [LARGE SCALE GENOMIC DNA]</scope>
    <source>
        <strain evidence="6 7">D2P1</strain>
    </source>
</reference>
<comment type="caution">
    <text evidence="6">The sequence shown here is derived from an EMBL/GenBank/DDBJ whole genome shotgun (WGS) entry which is preliminary data.</text>
</comment>
<dbReference type="RefSeq" id="WP_177135833.1">
    <property type="nucleotide sequence ID" value="NZ_VYGV01000007.1"/>
</dbReference>
<gene>
    <name evidence="6" type="ORF">F3K02_11950</name>
</gene>
<dbReference type="SMART" id="SM00091">
    <property type="entry name" value="PAS"/>
    <property type="match status" value="1"/>
</dbReference>
<dbReference type="Pfam" id="PF07730">
    <property type="entry name" value="HisKA_3"/>
    <property type="match status" value="1"/>
</dbReference>
<dbReference type="PROSITE" id="PS50112">
    <property type="entry name" value="PAS"/>
    <property type="match status" value="1"/>
</dbReference>
<dbReference type="GO" id="GO:0016020">
    <property type="term" value="C:membrane"/>
    <property type="evidence" value="ECO:0007669"/>
    <property type="project" value="InterPro"/>
</dbReference>
<dbReference type="PANTHER" id="PTHR24421:SF59">
    <property type="entry name" value="OXYGEN SENSOR HISTIDINE KINASE NREB"/>
    <property type="match status" value="1"/>
</dbReference>
<evidence type="ECO:0000256" key="4">
    <source>
        <dbReference type="SAM" id="Coils"/>
    </source>
</evidence>
<keyword evidence="3" id="KW-0902">Two-component regulatory system</keyword>
<protein>
    <submittedName>
        <fullName evidence="6">PAS domain S-box protein</fullName>
    </submittedName>
</protein>
<accession>A0A7Y8KXV6</accession>
<keyword evidence="7" id="KW-1185">Reference proteome</keyword>
<dbReference type="CDD" id="cd00130">
    <property type="entry name" value="PAS"/>
    <property type="match status" value="1"/>
</dbReference>
<dbReference type="GO" id="GO:0000155">
    <property type="term" value="F:phosphorelay sensor kinase activity"/>
    <property type="evidence" value="ECO:0007669"/>
    <property type="project" value="InterPro"/>
</dbReference>
<feature type="coiled-coil region" evidence="4">
    <location>
        <begin position="12"/>
        <end position="50"/>
    </location>
</feature>
<organism evidence="6 7">
    <name type="scientific">Hydrogenophaga aromaticivorans</name>
    <dbReference type="NCBI Taxonomy" id="2610898"/>
    <lineage>
        <taxon>Bacteria</taxon>
        <taxon>Pseudomonadati</taxon>
        <taxon>Pseudomonadota</taxon>
        <taxon>Betaproteobacteria</taxon>
        <taxon>Burkholderiales</taxon>
        <taxon>Comamonadaceae</taxon>
        <taxon>Hydrogenophaga</taxon>
    </lineage>
</organism>
<dbReference type="InterPro" id="IPR050482">
    <property type="entry name" value="Sensor_HK_TwoCompSys"/>
</dbReference>
<dbReference type="EMBL" id="VYGV01000007">
    <property type="protein sequence ID" value="NWF45957.1"/>
    <property type="molecule type" value="Genomic_DNA"/>
</dbReference>
<dbReference type="Pfam" id="PF08448">
    <property type="entry name" value="PAS_4"/>
    <property type="match status" value="1"/>
</dbReference>
<dbReference type="NCBIfam" id="TIGR00229">
    <property type="entry name" value="sensory_box"/>
    <property type="match status" value="1"/>
</dbReference>
<evidence type="ECO:0000313" key="7">
    <source>
        <dbReference type="Proteomes" id="UP000545507"/>
    </source>
</evidence>
<dbReference type="Gene3D" id="3.30.450.20">
    <property type="entry name" value="PAS domain"/>
    <property type="match status" value="1"/>
</dbReference>
<keyword evidence="2" id="KW-0418">Kinase</keyword>
<dbReference type="SUPFAM" id="SSF55785">
    <property type="entry name" value="PYP-like sensor domain (PAS domain)"/>
    <property type="match status" value="1"/>
</dbReference>
<dbReference type="InterPro" id="IPR011712">
    <property type="entry name" value="Sig_transdc_His_kin_sub3_dim/P"/>
</dbReference>
<dbReference type="AlphaFoldDB" id="A0A7Y8KXV6"/>
<dbReference type="Gene3D" id="6.10.250.2870">
    <property type="match status" value="1"/>
</dbReference>
<keyword evidence="1" id="KW-0808">Transferase</keyword>
<dbReference type="InterPro" id="IPR013656">
    <property type="entry name" value="PAS_4"/>
</dbReference>
<evidence type="ECO:0000256" key="1">
    <source>
        <dbReference type="ARBA" id="ARBA00022679"/>
    </source>
</evidence>
<dbReference type="GO" id="GO:0046983">
    <property type="term" value="F:protein dimerization activity"/>
    <property type="evidence" value="ECO:0007669"/>
    <property type="project" value="InterPro"/>
</dbReference>
<evidence type="ECO:0000313" key="6">
    <source>
        <dbReference type="EMBL" id="NWF45957.1"/>
    </source>
</evidence>
<feature type="domain" description="PAS" evidence="5">
    <location>
        <begin position="43"/>
        <end position="113"/>
    </location>
</feature>
<keyword evidence="4" id="KW-0175">Coiled coil</keyword>
<dbReference type="InterPro" id="IPR035965">
    <property type="entry name" value="PAS-like_dom_sf"/>
</dbReference>
<dbReference type="InterPro" id="IPR000014">
    <property type="entry name" value="PAS"/>
</dbReference>
<dbReference type="PANTHER" id="PTHR24421">
    <property type="entry name" value="NITRATE/NITRITE SENSOR PROTEIN NARX-RELATED"/>
    <property type="match status" value="1"/>
</dbReference>
<sequence>MPSQSHPPDGLVDKLAHELHVHQIELESQNEELRRTKSDLSAARDRYQDLFDFAPVGYFTLDRSGVILECNRAGATLVGARRAELKGCSFSRFVSPSDSDRWHLYTRKVLGEEGPQRIELALQRVDSPDTWHGQIDCQQMTLPGQEPALWVTLTDVTERFRAGIDQRVAAQDADAREAERQRVALALHEDLGQRLSALKMELVSLSSGQESEVYRERLGGLLASLDDAVSTVRRITQELRPPMLNDLGLAAAIEWLVHDIARRVELSFTLSLDAVAPDLGEQTRLALYRFVQQAIALLVLDAGSTELHIGTHCGPDHFVLVLRSRWQQQATPGTPPLDPEAARILEHRARAMGGRLAIDLPRDPLGWIHLELFMPLTKPQHTDTGHGDAR</sequence>
<name>A0A7Y8KXV6_9BURK</name>
<evidence type="ECO:0000256" key="2">
    <source>
        <dbReference type="ARBA" id="ARBA00022777"/>
    </source>
</evidence>
<evidence type="ECO:0000259" key="5">
    <source>
        <dbReference type="PROSITE" id="PS50112"/>
    </source>
</evidence>
<dbReference type="Proteomes" id="UP000545507">
    <property type="component" value="Unassembled WGS sequence"/>
</dbReference>
<proteinExistence type="predicted"/>